<accession>A0AAV5S924</accession>
<keyword evidence="2" id="KW-1185">Reference proteome</keyword>
<feature type="non-terminal residue" evidence="1">
    <location>
        <position position="1"/>
    </location>
</feature>
<reference evidence="1" key="1">
    <citation type="submission" date="2023-10" db="EMBL/GenBank/DDBJ databases">
        <title>Genome assembly of Pristionchus species.</title>
        <authorList>
            <person name="Yoshida K."/>
            <person name="Sommer R.J."/>
        </authorList>
    </citation>
    <scope>NUCLEOTIDE SEQUENCE</scope>
    <source>
        <strain evidence="1">RS0144</strain>
    </source>
</reference>
<evidence type="ECO:0000313" key="2">
    <source>
        <dbReference type="Proteomes" id="UP001432027"/>
    </source>
</evidence>
<dbReference type="AlphaFoldDB" id="A0AAV5S924"/>
<evidence type="ECO:0000313" key="1">
    <source>
        <dbReference type="EMBL" id="GMS79263.1"/>
    </source>
</evidence>
<gene>
    <name evidence="1" type="ORF">PENTCL1PPCAC_1438</name>
</gene>
<dbReference type="EMBL" id="BTSX01000001">
    <property type="protein sequence ID" value="GMS79263.1"/>
    <property type="molecule type" value="Genomic_DNA"/>
</dbReference>
<dbReference type="Proteomes" id="UP001432027">
    <property type="component" value="Unassembled WGS sequence"/>
</dbReference>
<comment type="caution">
    <text evidence="1">The sequence shown here is derived from an EMBL/GenBank/DDBJ whole genome shotgun (WGS) entry which is preliminary data.</text>
</comment>
<name>A0AAV5S924_9BILA</name>
<sequence length="98" mass="11185">VLILKYGLKEGGSELQRLLGMGWLESARYFATLDTPRDTMVADVFDDVLRARPEFEEQFRQMTTREQPISHTAILGSSIEEKPSDGALYQMEEEAEMI</sequence>
<protein>
    <submittedName>
        <fullName evidence="1">Uncharacterized protein</fullName>
    </submittedName>
</protein>
<proteinExistence type="predicted"/>
<organism evidence="1 2">
    <name type="scientific">Pristionchus entomophagus</name>
    <dbReference type="NCBI Taxonomy" id="358040"/>
    <lineage>
        <taxon>Eukaryota</taxon>
        <taxon>Metazoa</taxon>
        <taxon>Ecdysozoa</taxon>
        <taxon>Nematoda</taxon>
        <taxon>Chromadorea</taxon>
        <taxon>Rhabditida</taxon>
        <taxon>Rhabditina</taxon>
        <taxon>Diplogasteromorpha</taxon>
        <taxon>Diplogasteroidea</taxon>
        <taxon>Neodiplogasteridae</taxon>
        <taxon>Pristionchus</taxon>
    </lineage>
</organism>